<proteinExistence type="predicted"/>
<evidence type="ECO:0000313" key="2">
    <source>
        <dbReference type="Proteomes" id="UP000054925"/>
    </source>
</evidence>
<gene>
    <name evidence="1" type="ORF">AWB67_07587</name>
</gene>
<accession>A0A158L6P9</accession>
<protein>
    <submittedName>
        <fullName evidence="1">Uncharacterized protein</fullName>
    </submittedName>
</protein>
<sequence>MSFSRTIAAPPLDARMMTLSNSAGSARRPVVVTANDCSTGAPVGDCPMLPTANCWFWFETAFCTSDAVTPSCAMRSGLSQMRIA</sequence>
<organism evidence="1 2">
    <name type="scientific">Caballeronia terrestris</name>
    <dbReference type="NCBI Taxonomy" id="1226301"/>
    <lineage>
        <taxon>Bacteria</taxon>
        <taxon>Pseudomonadati</taxon>
        <taxon>Pseudomonadota</taxon>
        <taxon>Betaproteobacteria</taxon>
        <taxon>Burkholderiales</taxon>
        <taxon>Burkholderiaceae</taxon>
        <taxon>Caballeronia</taxon>
    </lineage>
</organism>
<evidence type="ECO:0000313" key="1">
    <source>
        <dbReference type="EMBL" id="SAL88391.1"/>
    </source>
</evidence>
<keyword evidence="2" id="KW-1185">Reference proteome</keyword>
<name>A0A158L6P9_9BURK</name>
<dbReference type="AlphaFoldDB" id="A0A158L6P9"/>
<comment type="caution">
    <text evidence="1">The sequence shown here is derived from an EMBL/GenBank/DDBJ whole genome shotgun (WGS) entry which is preliminary data.</text>
</comment>
<reference evidence="1" key="1">
    <citation type="submission" date="2016-01" db="EMBL/GenBank/DDBJ databases">
        <authorList>
            <person name="Peeters C."/>
        </authorList>
    </citation>
    <scope>NUCLEOTIDE SEQUENCE [LARGE SCALE GENOMIC DNA]</scope>
    <source>
        <strain evidence="1">LMG 22937</strain>
    </source>
</reference>
<dbReference type="Proteomes" id="UP000054925">
    <property type="component" value="Unassembled WGS sequence"/>
</dbReference>
<dbReference type="EMBL" id="FCOL02000471">
    <property type="protein sequence ID" value="SAL88391.1"/>
    <property type="molecule type" value="Genomic_DNA"/>
</dbReference>